<dbReference type="AlphaFoldDB" id="A0A6A6XIA6"/>
<organism evidence="3 4">
    <name type="scientific">Melanomma pulvis-pyrius CBS 109.77</name>
    <dbReference type="NCBI Taxonomy" id="1314802"/>
    <lineage>
        <taxon>Eukaryota</taxon>
        <taxon>Fungi</taxon>
        <taxon>Dikarya</taxon>
        <taxon>Ascomycota</taxon>
        <taxon>Pezizomycotina</taxon>
        <taxon>Dothideomycetes</taxon>
        <taxon>Pleosporomycetidae</taxon>
        <taxon>Pleosporales</taxon>
        <taxon>Melanommataceae</taxon>
        <taxon>Melanomma</taxon>
    </lineage>
</organism>
<dbReference type="Pfam" id="PF00172">
    <property type="entry name" value="Zn_clus"/>
    <property type="match status" value="1"/>
</dbReference>
<evidence type="ECO:0000313" key="3">
    <source>
        <dbReference type="EMBL" id="KAF2796142.1"/>
    </source>
</evidence>
<keyword evidence="1" id="KW-0539">Nucleus</keyword>
<proteinExistence type="predicted"/>
<dbReference type="GO" id="GO:0008270">
    <property type="term" value="F:zinc ion binding"/>
    <property type="evidence" value="ECO:0007669"/>
    <property type="project" value="InterPro"/>
</dbReference>
<name>A0A6A6XIA6_9PLEO</name>
<evidence type="ECO:0000313" key="4">
    <source>
        <dbReference type="Proteomes" id="UP000799757"/>
    </source>
</evidence>
<dbReference type="PROSITE" id="PS00463">
    <property type="entry name" value="ZN2_CY6_FUNGAL_1"/>
    <property type="match status" value="1"/>
</dbReference>
<gene>
    <name evidence="3" type="ORF">K505DRAFT_406529</name>
</gene>
<reference evidence="3" key="1">
    <citation type="journal article" date="2020" name="Stud. Mycol.">
        <title>101 Dothideomycetes genomes: a test case for predicting lifestyles and emergence of pathogens.</title>
        <authorList>
            <person name="Haridas S."/>
            <person name="Albert R."/>
            <person name="Binder M."/>
            <person name="Bloem J."/>
            <person name="Labutti K."/>
            <person name="Salamov A."/>
            <person name="Andreopoulos B."/>
            <person name="Baker S."/>
            <person name="Barry K."/>
            <person name="Bills G."/>
            <person name="Bluhm B."/>
            <person name="Cannon C."/>
            <person name="Castanera R."/>
            <person name="Culley D."/>
            <person name="Daum C."/>
            <person name="Ezra D."/>
            <person name="Gonzalez J."/>
            <person name="Henrissat B."/>
            <person name="Kuo A."/>
            <person name="Liang C."/>
            <person name="Lipzen A."/>
            <person name="Lutzoni F."/>
            <person name="Magnuson J."/>
            <person name="Mondo S."/>
            <person name="Nolan M."/>
            <person name="Ohm R."/>
            <person name="Pangilinan J."/>
            <person name="Park H.-J."/>
            <person name="Ramirez L."/>
            <person name="Alfaro M."/>
            <person name="Sun H."/>
            <person name="Tritt A."/>
            <person name="Yoshinaga Y."/>
            <person name="Zwiers L.-H."/>
            <person name="Turgeon B."/>
            <person name="Goodwin S."/>
            <person name="Spatafora J."/>
            <person name="Crous P."/>
            <person name="Grigoriev I."/>
        </authorList>
    </citation>
    <scope>NUCLEOTIDE SEQUENCE</scope>
    <source>
        <strain evidence="3">CBS 109.77</strain>
    </source>
</reference>
<feature type="domain" description="Zn(2)-C6 fungal-type" evidence="2">
    <location>
        <begin position="10"/>
        <end position="38"/>
    </location>
</feature>
<sequence length="508" mass="56903">MVGVPGKSKGCITCKKRRIKCDETKPTCKRCTKSGYICAGYQTALHFVNASTAPFQSHIPTSSSSSSSAIPYLHNQALPVKVAPRIRTISIPSGISLVAFQSDVCISYMLHNFVWRTFGVGWLESAAAKKLDETSAQAVGALSRIFFGIEHQLEDVQLKGSVQYGKALSLLRPALEDIRKPGIENLIVPILIMLMHASYEEDQTAAVAHLKGLIMLLHIAGPTRFQKDPVKKAFESARAPLAISHLIARQPLFLSQPQWKTVPWALDPPSKNQQNLLTDILVNIPGYLAEDLKLQQHNDAIANNALLEKVKESLYTLYCWRYTWEILFPNAAWETIPIVEAAKPRVVPRKLHFATHERAADILLYNAIHMWLIGLILRLDYNPFPLLTLSATAHSAALATSFATTSPYNPLHLPTSVHSLRDPAIEICRAFEFQMEKPESNRDSNVFFLFPLGIAWPVLEEEADFRDWMRDMLDKTSVTSGYAIGRNKWFGKYYLPKVMGRGRVDVVL</sequence>
<dbReference type="InterPro" id="IPR001138">
    <property type="entry name" value="Zn2Cys6_DnaBD"/>
</dbReference>
<dbReference type="Proteomes" id="UP000799757">
    <property type="component" value="Unassembled WGS sequence"/>
</dbReference>
<dbReference type="SMART" id="SM00066">
    <property type="entry name" value="GAL4"/>
    <property type="match status" value="1"/>
</dbReference>
<dbReference type="GO" id="GO:0000981">
    <property type="term" value="F:DNA-binding transcription factor activity, RNA polymerase II-specific"/>
    <property type="evidence" value="ECO:0007669"/>
    <property type="project" value="InterPro"/>
</dbReference>
<dbReference type="SUPFAM" id="SSF57701">
    <property type="entry name" value="Zn2/Cys6 DNA-binding domain"/>
    <property type="match status" value="1"/>
</dbReference>
<dbReference type="CDD" id="cd00067">
    <property type="entry name" value="GAL4"/>
    <property type="match status" value="1"/>
</dbReference>
<keyword evidence="4" id="KW-1185">Reference proteome</keyword>
<accession>A0A6A6XIA6</accession>
<dbReference type="PANTHER" id="PTHR38111:SF2">
    <property type="entry name" value="FINGER DOMAIN PROTEIN, PUTATIVE (AFU_ORTHOLOGUE AFUA_1G01560)-RELATED"/>
    <property type="match status" value="1"/>
</dbReference>
<dbReference type="PANTHER" id="PTHR38111">
    <property type="entry name" value="ZN(2)-C6 FUNGAL-TYPE DOMAIN-CONTAINING PROTEIN-RELATED"/>
    <property type="match status" value="1"/>
</dbReference>
<protein>
    <recommendedName>
        <fullName evidence="2">Zn(2)-C6 fungal-type domain-containing protein</fullName>
    </recommendedName>
</protein>
<dbReference type="InterPro" id="IPR036864">
    <property type="entry name" value="Zn2-C6_fun-type_DNA-bd_sf"/>
</dbReference>
<dbReference type="OrthoDB" id="3525185at2759"/>
<dbReference type="InterPro" id="IPR053178">
    <property type="entry name" value="Osmoadaptation_assoc"/>
</dbReference>
<evidence type="ECO:0000259" key="2">
    <source>
        <dbReference type="PROSITE" id="PS50048"/>
    </source>
</evidence>
<dbReference type="EMBL" id="MU001838">
    <property type="protein sequence ID" value="KAF2796142.1"/>
    <property type="molecule type" value="Genomic_DNA"/>
</dbReference>
<evidence type="ECO:0000256" key="1">
    <source>
        <dbReference type="ARBA" id="ARBA00023242"/>
    </source>
</evidence>
<dbReference type="PROSITE" id="PS50048">
    <property type="entry name" value="ZN2_CY6_FUNGAL_2"/>
    <property type="match status" value="1"/>
</dbReference>
<dbReference type="Gene3D" id="4.10.240.10">
    <property type="entry name" value="Zn(2)-C6 fungal-type DNA-binding domain"/>
    <property type="match status" value="1"/>
</dbReference>